<dbReference type="Proteomes" id="UP000245523">
    <property type="component" value="Unassembled WGS sequence"/>
</dbReference>
<protein>
    <recommendedName>
        <fullName evidence="5">Pseudouridine synthase</fullName>
        <ecNumber evidence="5">5.4.99.-</ecNumber>
    </recommendedName>
</protein>
<dbReference type="InterPro" id="IPR020094">
    <property type="entry name" value="TruA/RsuA/RluB/E/F_N"/>
</dbReference>
<organism evidence="8 9">
    <name type="scientific">Hallerella porci</name>
    <dbReference type="NCBI Taxonomy" id="1945871"/>
    <lineage>
        <taxon>Bacteria</taxon>
        <taxon>Pseudomonadati</taxon>
        <taxon>Fibrobacterota</taxon>
        <taxon>Fibrobacteria</taxon>
        <taxon>Fibrobacterales</taxon>
        <taxon>Fibrobacteraceae</taxon>
        <taxon>Hallerella</taxon>
    </lineage>
</organism>
<gene>
    <name evidence="8" type="ORF">B0H50_13211</name>
</gene>
<evidence type="ECO:0000259" key="6">
    <source>
        <dbReference type="Pfam" id="PF00849"/>
    </source>
</evidence>
<dbReference type="RefSeq" id="WP_106198460.1">
    <property type="nucleotide sequence ID" value="NZ_JAXEIU010000039.1"/>
</dbReference>
<proteinExistence type="inferred from homology"/>
<dbReference type="SUPFAM" id="SSF55174">
    <property type="entry name" value="Alpha-L RNA-binding motif"/>
    <property type="match status" value="1"/>
</dbReference>
<dbReference type="SUPFAM" id="SSF55120">
    <property type="entry name" value="Pseudouridine synthase"/>
    <property type="match status" value="1"/>
</dbReference>
<comment type="caution">
    <text evidence="8">The sequence shown here is derived from an EMBL/GenBank/DDBJ whole genome shotgun (WGS) entry which is preliminary data.</text>
</comment>
<dbReference type="Pfam" id="PF01479">
    <property type="entry name" value="S4"/>
    <property type="match status" value="1"/>
</dbReference>
<dbReference type="PROSITE" id="PS01149">
    <property type="entry name" value="PSI_RSU"/>
    <property type="match status" value="1"/>
</dbReference>
<dbReference type="PROSITE" id="PS50889">
    <property type="entry name" value="S4"/>
    <property type="match status" value="1"/>
</dbReference>
<dbReference type="InterPro" id="IPR036986">
    <property type="entry name" value="S4_RNA-bd_sf"/>
</dbReference>
<dbReference type="EMBL" id="QGHD01000032">
    <property type="protein sequence ID" value="PWK93112.1"/>
    <property type="molecule type" value="Genomic_DNA"/>
</dbReference>
<dbReference type="PANTHER" id="PTHR47683:SF4">
    <property type="entry name" value="PSEUDOURIDINE SYNTHASE"/>
    <property type="match status" value="1"/>
</dbReference>
<dbReference type="InterPro" id="IPR002942">
    <property type="entry name" value="S4_RNA-bd"/>
</dbReference>
<dbReference type="Pfam" id="PF00849">
    <property type="entry name" value="PseudoU_synth_2"/>
    <property type="match status" value="1"/>
</dbReference>
<evidence type="ECO:0000313" key="9">
    <source>
        <dbReference type="Proteomes" id="UP000245523"/>
    </source>
</evidence>
<dbReference type="NCBIfam" id="TIGR00093">
    <property type="entry name" value="pseudouridine synthase"/>
    <property type="match status" value="1"/>
</dbReference>
<dbReference type="PANTHER" id="PTHR47683">
    <property type="entry name" value="PSEUDOURIDINE SYNTHASE FAMILY PROTEIN-RELATED"/>
    <property type="match status" value="1"/>
</dbReference>
<keyword evidence="3 5" id="KW-0413">Isomerase</keyword>
<evidence type="ECO:0000313" key="8">
    <source>
        <dbReference type="EMBL" id="PWK93112.1"/>
    </source>
</evidence>
<evidence type="ECO:0000256" key="4">
    <source>
        <dbReference type="PROSITE-ProRule" id="PRU00182"/>
    </source>
</evidence>
<evidence type="ECO:0000259" key="7">
    <source>
        <dbReference type="Pfam" id="PF01479"/>
    </source>
</evidence>
<dbReference type="InterPro" id="IPR050343">
    <property type="entry name" value="RsuA_PseudoU_synthase"/>
</dbReference>
<dbReference type="InterPro" id="IPR020103">
    <property type="entry name" value="PsdUridine_synth_cat_dom_sf"/>
</dbReference>
<dbReference type="InterPro" id="IPR000748">
    <property type="entry name" value="PsdUridine_synth_RsuA/RluB/E/F"/>
</dbReference>
<evidence type="ECO:0000256" key="3">
    <source>
        <dbReference type="ARBA" id="ARBA00023235"/>
    </source>
</evidence>
<accession>A0ABX5LL82</accession>
<dbReference type="InterPro" id="IPR006145">
    <property type="entry name" value="PsdUridine_synth_RsuA/RluA"/>
</dbReference>
<name>A0ABX5LL82_9BACT</name>
<dbReference type="InterPro" id="IPR042092">
    <property type="entry name" value="PsdUridine_s_RsuA/RluB/E/F_cat"/>
</dbReference>
<sequence>MQNLTVERLLSRLGFGTRKNCRALVRSGLVKIAGRIVEDPFEELSEKPATITVNDEEISTVEELYLMLNKPCGLECSHQPRDHESVFSIFPERFLEMELNCIGRLDADTHGLLLFSNQGQFIHRVESPKKGMLKTYEAKLARPITDGQIRLLKEGVQLKGEKKPFIARELEKVSETVVRISIAEGIYHEVRRMFAAVSNHVEDLERISIGEVKLDPQLKLGEWRFLTAEEIQRMKN</sequence>
<comment type="similarity">
    <text evidence="1 5">Belongs to the pseudouridine synthase RsuA family.</text>
</comment>
<dbReference type="InterPro" id="IPR018496">
    <property type="entry name" value="PsdUridine_synth_RsuA/RluB_CS"/>
</dbReference>
<dbReference type="Gene3D" id="3.10.290.10">
    <property type="entry name" value="RNA-binding S4 domain"/>
    <property type="match status" value="1"/>
</dbReference>
<evidence type="ECO:0000256" key="2">
    <source>
        <dbReference type="ARBA" id="ARBA00022884"/>
    </source>
</evidence>
<dbReference type="Gene3D" id="3.30.70.1560">
    <property type="entry name" value="Alpha-L RNA-binding motif"/>
    <property type="match status" value="1"/>
</dbReference>
<dbReference type="CDD" id="cd02553">
    <property type="entry name" value="PseudoU_synth_RsuA"/>
    <property type="match status" value="1"/>
</dbReference>
<dbReference type="EC" id="5.4.99.-" evidence="5"/>
<reference evidence="8 9" key="1">
    <citation type="submission" date="2018-05" db="EMBL/GenBank/DDBJ databases">
        <title>Animal gut microbial communities from fecal samples from Wisconsin, USA.</title>
        <authorList>
            <person name="Neumann A."/>
        </authorList>
    </citation>
    <scope>NUCLEOTIDE SEQUENCE [LARGE SCALE GENOMIC DNA]</scope>
    <source>
        <strain evidence="8 9">UWS4</strain>
    </source>
</reference>
<dbReference type="Gene3D" id="3.30.70.580">
    <property type="entry name" value="Pseudouridine synthase I, catalytic domain, N-terminal subdomain"/>
    <property type="match status" value="1"/>
</dbReference>
<feature type="domain" description="RNA-binding S4" evidence="7">
    <location>
        <begin position="9"/>
        <end position="40"/>
    </location>
</feature>
<feature type="domain" description="Pseudouridine synthase RsuA/RluA-like" evidence="6">
    <location>
        <begin position="65"/>
        <end position="196"/>
    </location>
</feature>
<keyword evidence="2 4" id="KW-0694">RNA-binding</keyword>
<keyword evidence="9" id="KW-1185">Reference proteome</keyword>
<evidence type="ECO:0000256" key="1">
    <source>
        <dbReference type="ARBA" id="ARBA00008348"/>
    </source>
</evidence>
<evidence type="ECO:0000256" key="5">
    <source>
        <dbReference type="RuleBase" id="RU003887"/>
    </source>
</evidence>